<dbReference type="PANTHER" id="PTHR30471">
    <property type="entry name" value="DNA REPAIR PROTEIN RADC"/>
    <property type="match status" value="1"/>
</dbReference>
<keyword evidence="10" id="KW-1185">Reference proteome</keyword>
<keyword evidence="2" id="KW-0645">Protease</keyword>
<dbReference type="InterPro" id="IPR046778">
    <property type="entry name" value="UPF0758_N"/>
</dbReference>
<evidence type="ECO:0000313" key="10">
    <source>
        <dbReference type="Proteomes" id="UP000512167"/>
    </source>
</evidence>
<evidence type="ECO:0000259" key="8">
    <source>
        <dbReference type="PROSITE" id="PS50249"/>
    </source>
</evidence>
<evidence type="ECO:0000256" key="1">
    <source>
        <dbReference type="ARBA" id="ARBA00010243"/>
    </source>
</evidence>
<dbReference type="InterPro" id="IPR037518">
    <property type="entry name" value="MPN"/>
</dbReference>
<evidence type="ECO:0000256" key="3">
    <source>
        <dbReference type="ARBA" id="ARBA00022723"/>
    </source>
</evidence>
<keyword evidence="3" id="KW-0479">Metal-binding</keyword>
<reference evidence="9 10" key="1">
    <citation type="submission" date="2020-04" db="EMBL/GenBank/DDBJ databases">
        <authorList>
            <person name="Zheng R.K."/>
            <person name="Sun C.M."/>
        </authorList>
    </citation>
    <scope>NUCLEOTIDE SEQUENCE [LARGE SCALE GENOMIC DNA]</scope>
    <source>
        <strain evidence="10">zrk29</strain>
    </source>
</reference>
<dbReference type="CDD" id="cd08071">
    <property type="entry name" value="MPN_DUF2466"/>
    <property type="match status" value="1"/>
</dbReference>
<evidence type="ECO:0000256" key="5">
    <source>
        <dbReference type="ARBA" id="ARBA00022833"/>
    </source>
</evidence>
<dbReference type="Pfam" id="PF20582">
    <property type="entry name" value="UPF0758_N"/>
    <property type="match status" value="1"/>
</dbReference>
<organism evidence="9 10">
    <name type="scientific">Hujiaoplasma nucleasis</name>
    <dbReference type="NCBI Taxonomy" id="2725268"/>
    <lineage>
        <taxon>Bacteria</taxon>
        <taxon>Bacillati</taxon>
        <taxon>Mycoplasmatota</taxon>
        <taxon>Mollicutes</taxon>
        <taxon>Candidatus Izemoplasmatales</taxon>
        <taxon>Hujiaoplasmataceae</taxon>
        <taxon>Hujiaoplasma</taxon>
    </lineage>
</organism>
<feature type="domain" description="MPN" evidence="8">
    <location>
        <begin position="102"/>
        <end position="224"/>
    </location>
</feature>
<dbReference type="KEGG" id="tbk:HF295_01705"/>
<name>A0A7L6N080_9MOLU</name>
<evidence type="ECO:0000256" key="4">
    <source>
        <dbReference type="ARBA" id="ARBA00022801"/>
    </source>
</evidence>
<dbReference type="PANTHER" id="PTHR30471:SF3">
    <property type="entry name" value="UPF0758 PROTEIN YEES-RELATED"/>
    <property type="match status" value="1"/>
</dbReference>
<evidence type="ECO:0000256" key="7">
    <source>
        <dbReference type="RuleBase" id="RU003797"/>
    </source>
</evidence>
<dbReference type="InterPro" id="IPR010994">
    <property type="entry name" value="RuvA_2-like"/>
</dbReference>
<dbReference type="GO" id="GO:0008237">
    <property type="term" value="F:metallopeptidase activity"/>
    <property type="evidence" value="ECO:0007669"/>
    <property type="project" value="UniProtKB-KW"/>
</dbReference>
<evidence type="ECO:0000256" key="6">
    <source>
        <dbReference type="ARBA" id="ARBA00023049"/>
    </source>
</evidence>
<keyword evidence="5" id="KW-0862">Zinc</keyword>
<dbReference type="RefSeq" id="WP_312032121.1">
    <property type="nucleotide sequence ID" value="NZ_CP051151.1"/>
</dbReference>
<evidence type="ECO:0000256" key="2">
    <source>
        <dbReference type="ARBA" id="ARBA00022670"/>
    </source>
</evidence>
<keyword evidence="4" id="KW-0378">Hydrolase</keyword>
<sequence>MYMIKDMPKFERPREKVRKYGVTSLNTYELLAIILRAGTHEESAIDISRKVIRELSSLGELREKTIDELTSIKGIGQTKAITILSALELGKRVLENKRDKIQITCPETVFDLLNYDLKDLKQEVLIALYLDLKTNLIAKKEIFRGSLNQSLVHPREIFKYAVKYSAYQLILVHNHPSGDPYPSKHDIELTNIIEKAGQMMQIYLLDHIIIGDQNYLSINAHQKKRKSY</sequence>
<keyword evidence="6" id="KW-0482">Metalloprotease</keyword>
<dbReference type="Proteomes" id="UP000512167">
    <property type="component" value="Chromosome"/>
</dbReference>
<evidence type="ECO:0000313" key="9">
    <source>
        <dbReference type="EMBL" id="QLY39643.1"/>
    </source>
</evidence>
<dbReference type="EMBL" id="CP051151">
    <property type="protein sequence ID" value="QLY39643.1"/>
    <property type="molecule type" value="Genomic_DNA"/>
</dbReference>
<dbReference type="GO" id="GO:0046872">
    <property type="term" value="F:metal ion binding"/>
    <property type="evidence" value="ECO:0007669"/>
    <property type="project" value="UniProtKB-KW"/>
</dbReference>
<dbReference type="PROSITE" id="PS50249">
    <property type="entry name" value="MPN"/>
    <property type="match status" value="1"/>
</dbReference>
<dbReference type="NCBIfam" id="NF000642">
    <property type="entry name" value="PRK00024.1"/>
    <property type="match status" value="1"/>
</dbReference>
<proteinExistence type="inferred from homology"/>
<dbReference type="SUPFAM" id="SSF47781">
    <property type="entry name" value="RuvA domain 2-like"/>
    <property type="match status" value="1"/>
</dbReference>
<dbReference type="Pfam" id="PF04002">
    <property type="entry name" value="RadC"/>
    <property type="match status" value="1"/>
</dbReference>
<comment type="similarity">
    <text evidence="1 7">Belongs to the UPF0758 family.</text>
</comment>
<dbReference type="SUPFAM" id="SSF102712">
    <property type="entry name" value="JAB1/MPN domain"/>
    <property type="match status" value="1"/>
</dbReference>
<dbReference type="AlphaFoldDB" id="A0A7L6N080"/>
<dbReference type="Gene3D" id="3.40.140.10">
    <property type="entry name" value="Cytidine Deaminase, domain 2"/>
    <property type="match status" value="1"/>
</dbReference>
<dbReference type="NCBIfam" id="TIGR00608">
    <property type="entry name" value="radc"/>
    <property type="match status" value="1"/>
</dbReference>
<dbReference type="InterPro" id="IPR001405">
    <property type="entry name" value="UPF0758"/>
</dbReference>
<gene>
    <name evidence="9" type="primary">radC</name>
    <name evidence="9" type="ORF">HF295_01705</name>
</gene>
<dbReference type="InterPro" id="IPR025657">
    <property type="entry name" value="RadC_JAB"/>
</dbReference>
<dbReference type="PROSITE" id="PS01302">
    <property type="entry name" value="UPF0758"/>
    <property type="match status" value="1"/>
</dbReference>
<protein>
    <submittedName>
        <fullName evidence="9">DNA repair protein RadC</fullName>
    </submittedName>
</protein>
<accession>A0A7L6N080</accession>
<dbReference type="InterPro" id="IPR020891">
    <property type="entry name" value="UPF0758_CS"/>
</dbReference>
<dbReference type="GO" id="GO:0006508">
    <property type="term" value="P:proteolysis"/>
    <property type="evidence" value="ECO:0007669"/>
    <property type="project" value="UniProtKB-KW"/>
</dbReference>